<feature type="region of interest" description="Disordered" evidence="1">
    <location>
        <begin position="30"/>
        <end position="102"/>
    </location>
</feature>
<dbReference type="PANTHER" id="PTHR39468">
    <property type="entry name" value="CHROMOSOME 7, WHOLE GENOME SHOTGUN SEQUENCE"/>
    <property type="match status" value="1"/>
</dbReference>
<feature type="domain" description="Mtf2-like C-terminal" evidence="2">
    <location>
        <begin position="234"/>
        <end position="423"/>
    </location>
</feature>
<reference evidence="3 4" key="1">
    <citation type="submission" date="2020-01" db="EMBL/GenBank/DDBJ databases">
        <title>Aspergillus terreus IFO 6365 whole genome shotgun sequence.</title>
        <authorList>
            <person name="Kanamasa S."/>
            <person name="Takahashi H."/>
        </authorList>
    </citation>
    <scope>NUCLEOTIDE SEQUENCE [LARGE SCALE GENOMIC DNA]</scope>
    <source>
        <strain evidence="3 4">IFO 6365</strain>
    </source>
</reference>
<comment type="caution">
    <text evidence="3">The sequence shown here is derived from an EMBL/GenBank/DDBJ whole genome shotgun (WGS) entry which is preliminary data.</text>
</comment>
<evidence type="ECO:0000259" key="2">
    <source>
        <dbReference type="Pfam" id="PF19189"/>
    </source>
</evidence>
<name>A0A5M3YX62_ASPTE</name>
<gene>
    <name evidence="3" type="ORF">ATEIFO6365_0006052000</name>
</gene>
<dbReference type="InterPro" id="IPR043837">
    <property type="entry name" value="Mtf2-like_C"/>
</dbReference>
<evidence type="ECO:0000313" key="4">
    <source>
        <dbReference type="Proteomes" id="UP000452235"/>
    </source>
</evidence>
<dbReference type="Proteomes" id="UP000452235">
    <property type="component" value="Unassembled WGS sequence"/>
</dbReference>
<dbReference type="EMBL" id="BLJY01000006">
    <property type="protein sequence ID" value="GFF17183.1"/>
    <property type="molecule type" value="Genomic_DNA"/>
</dbReference>
<dbReference type="Pfam" id="PF19189">
    <property type="entry name" value="Mtf2"/>
    <property type="match status" value="1"/>
</dbReference>
<protein>
    <recommendedName>
        <fullName evidence="2">Mtf2-like C-terminal domain-containing protein</fullName>
    </recommendedName>
</protein>
<feature type="region of interest" description="Disordered" evidence="1">
    <location>
        <begin position="400"/>
        <end position="420"/>
    </location>
</feature>
<evidence type="ECO:0000313" key="3">
    <source>
        <dbReference type="EMBL" id="GFF17183.1"/>
    </source>
</evidence>
<sequence>MRMPISRAWLALTRNSPVPFLYQTRTLAARPTRSLNTHAPRGSDEDTPDAQDETSSPASGATPPRKPRRSYLQRRAASVTPPPPPAPHTLARPSKRHTPTMTQGEKQVFSELLEQIGVRPEAPSPPADADTHPDPSPAPQASSLSDADRSEMAQISAIFDSVLKDMKRRRGRAASKTVDAAAAAAASADEAAATTGLPPGEDADADADIGHALQEKRVSTERAIELVVQREAGKIEAALRAAVESGAGDTAIWAVCKGRIFSMLRHLDSADVSALPISDASVDDGERETLTVPPGVPHEPVVVALYPQMLLVAFRLLNLHYPGSPLIAQFRATIKAHGRASAVLGSSTGLYNELIYFAWRGAHDLPGVVALLQEMEVTGVEGDGRTCALLDGIARQRERDLTEHRRRVRPEPGGGAAREPWWDLAPNRRAVRELFGPEGWMERLTRRVRAQRERERERSR</sequence>
<organism evidence="3 4">
    <name type="scientific">Aspergillus terreus</name>
    <dbReference type="NCBI Taxonomy" id="33178"/>
    <lineage>
        <taxon>Eukaryota</taxon>
        <taxon>Fungi</taxon>
        <taxon>Dikarya</taxon>
        <taxon>Ascomycota</taxon>
        <taxon>Pezizomycotina</taxon>
        <taxon>Eurotiomycetes</taxon>
        <taxon>Eurotiomycetidae</taxon>
        <taxon>Eurotiales</taxon>
        <taxon>Aspergillaceae</taxon>
        <taxon>Aspergillus</taxon>
        <taxon>Aspergillus subgen. Circumdati</taxon>
    </lineage>
</organism>
<dbReference type="OrthoDB" id="2444174at2759"/>
<dbReference type="AlphaFoldDB" id="A0A5M3YX62"/>
<keyword evidence="4" id="KW-1185">Reference proteome</keyword>
<proteinExistence type="predicted"/>
<dbReference type="VEuPathDB" id="FungiDB:ATEG_03286"/>
<evidence type="ECO:0000256" key="1">
    <source>
        <dbReference type="SAM" id="MobiDB-lite"/>
    </source>
</evidence>
<feature type="region of interest" description="Disordered" evidence="1">
    <location>
        <begin position="119"/>
        <end position="150"/>
    </location>
</feature>
<accession>A0A5M3YX62</accession>
<dbReference type="GO" id="GO:0005739">
    <property type="term" value="C:mitochondrion"/>
    <property type="evidence" value="ECO:0007669"/>
    <property type="project" value="InterPro"/>
</dbReference>
<dbReference type="PANTHER" id="PTHR39468:SF1">
    <property type="entry name" value="MTF2-LIKE C-TERMINAL DOMAIN-CONTAINING PROTEIN"/>
    <property type="match status" value="1"/>
</dbReference>
<dbReference type="InterPro" id="IPR040009">
    <property type="entry name" value="Mtf2/C5D6.12-like"/>
</dbReference>